<evidence type="ECO:0000313" key="2">
    <source>
        <dbReference type="EMBL" id="AOZ07957.1"/>
    </source>
</evidence>
<dbReference type="EMBL" id="CP017754">
    <property type="protein sequence ID" value="AOZ07957.1"/>
    <property type="molecule type" value="Genomic_DNA"/>
</dbReference>
<evidence type="ECO:0008006" key="4">
    <source>
        <dbReference type="Google" id="ProtNLM"/>
    </source>
</evidence>
<gene>
    <name evidence="2" type="ORF">BKK80_04515</name>
</gene>
<proteinExistence type="predicted"/>
<evidence type="ECO:0000313" key="3">
    <source>
        <dbReference type="Proteomes" id="UP000177515"/>
    </source>
</evidence>
<name>A0ABM6F8K9_9BURK</name>
<feature type="chain" id="PRO_5046064249" description="Secreted protein" evidence="1">
    <location>
        <begin position="30"/>
        <end position="242"/>
    </location>
</feature>
<sequence length="242" mass="26089">MKSVEGLRGACRQALLSACLLMLPFAAPAQERCDKQPVAPERIEMVGRDMLINGLESTVTAVTLPGSSQDVSAAFRDFWSREDVPAKGRSLGASLALSALDGDCFYLLQLPRQSTAEAVRGILSVTRLTPRARQHQIRAEQVALPAGGRTLSDIESRDIRQTGRTWVLDVPGRGKEGMEAYQRRLAGEGWRLVAQAPAYALDGSNAVNGHALAMQRGKDRLDAVFSDGGASSRAVVNVIRSF</sequence>
<dbReference type="Proteomes" id="UP000177515">
    <property type="component" value="Chromosome 1"/>
</dbReference>
<keyword evidence="3" id="KW-1185">Reference proteome</keyword>
<feature type="signal peptide" evidence="1">
    <location>
        <begin position="1"/>
        <end position="29"/>
    </location>
</feature>
<protein>
    <recommendedName>
        <fullName evidence="4">Secreted protein</fullName>
    </recommendedName>
</protein>
<accession>A0ABM6F8K9</accession>
<organism evidence="2 3">
    <name type="scientific">Cupriavidus malaysiensis</name>
    <dbReference type="NCBI Taxonomy" id="367825"/>
    <lineage>
        <taxon>Bacteria</taxon>
        <taxon>Pseudomonadati</taxon>
        <taxon>Pseudomonadota</taxon>
        <taxon>Betaproteobacteria</taxon>
        <taxon>Burkholderiales</taxon>
        <taxon>Burkholderiaceae</taxon>
        <taxon>Cupriavidus</taxon>
    </lineage>
</organism>
<evidence type="ECO:0000256" key="1">
    <source>
        <dbReference type="SAM" id="SignalP"/>
    </source>
</evidence>
<keyword evidence="1" id="KW-0732">Signal</keyword>
<reference evidence="2 3" key="1">
    <citation type="submission" date="2016-10" db="EMBL/GenBank/DDBJ databases">
        <title>Complete genome sequences of three Cupriavidus strains isolated from various Malaysian environments.</title>
        <authorList>
            <person name="Abdullah A.A.-A."/>
            <person name="Shafie N.A.H."/>
            <person name="Lau N.S."/>
        </authorList>
    </citation>
    <scope>NUCLEOTIDE SEQUENCE [LARGE SCALE GENOMIC DNA]</scope>
    <source>
        <strain evidence="2 3">USMAA1020</strain>
    </source>
</reference>